<keyword evidence="2" id="KW-0812">Transmembrane</keyword>
<gene>
    <name evidence="3" type="ORF">SAMN05414137_12026</name>
</gene>
<dbReference type="STRING" id="235985.SAMN05414137_12026"/>
<evidence type="ECO:0000256" key="2">
    <source>
        <dbReference type="SAM" id="Phobius"/>
    </source>
</evidence>
<accession>A0A1H7WBM1</accession>
<feature type="transmembrane region" description="Helical" evidence="2">
    <location>
        <begin position="107"/>
        <end position="126"/>
    </location>
</feature>
<evidence type="ECO:0000313" key="3">
    <source>
        <dbReference type="EMBL" id="SEM18337.1"/>
    </source>
</evidence>
<dbReference type="AlphaFoldDB" id="A0A1H7WBM1"/>
<dbReference type="eggNOG" id="ENOG50332AV">
    <property type="taxonomic scope" value="Bacteria"/>
</dbReference>
<sequence>MTALRMLLRGAAAAGLAVDAYVHLKLAHQYSAVASATISEGTLFRVEGVAAVIAALLVLFWRHRFGDGFAWLTAAAGLAAILFYRYSDPGALGPLPDMYEPIWFTDKVLALLGQAVALAALTPLIVGRPRRNAGRRTPHDPEEATGNPSVHDRPGA</sequence>
<feature type="transmembrane region" description="Helical" evidence="2">
    <location>
        <begin position="68"/>
        <end position="87"/>
    </location>
</feature>
<feature type="region of interest" description="Disordered" evidence="1">
    <location>
        <begin position="130"/>
        <end position="156"/>
    </location>
</feature>
<keyword evidence="2" id="KW-0472">Membrane</keyword>
<feature type="transmembrane region" description="Helical" evidence="2">
    <location>
        <begin position="43"/>
        <end position="61"/>
    </location>
</feature>
<name>A0A1H7WBM1_STRJI</name>
<proteinExistence type="predicted"/>
<dbReference type="RefSeq" id="WP_042446910.1">
    <property type="nucleotide sequence ID" value="NZ_BBPN01000011.1"/>
</dbReference>
<reference evidence="4" key="1">
    <citation type="submission" date="2016-10" db="EMBL/GenBank/DDBJ databases">
        <authorList>
            <person name="Varghese N."/>
        </authorList>
    </citation>
    <scope>NUCLEOTIDE SEQUENCE [LARGE SCALE GENOMIC DNA]</scope>
    <source>
        <strain evidence="4">DSM 45096 / BCRC 16803 / CGMCC 4.1857 / CIP 109030 / JCM 12277 / KCTC 19219 / NBRC 100920 / 33214</strain>
    </source>
</reference>
<evidence type="ECO:0000256" key="1">
    <source>
        <dbReference type="SAM" id="MobiDB-lite"/>
    </source>
</evidence>
<dbReference type="Proteomes" id="UP000183015">
    <property type="component" value="Unassembled WGS sequence"/>
</dbReference>
<protein>
    <submittedName>
        <fullName evidence="3">Uncharacterized protein</fullName>
    </submittedName>
</protein>
<keyword evidence="4" id="KW-1185">Reference proteome</keyword>
<organism evidence="3 4">
    <name type="scientific">Streptacidiphilus jiangxiensis</name>
    <dbReference type="NCBI Taxonomy" id="235985"/>
    <lineage>
        <taxon>Bacteria</taxon>
        <taxon>Bacillati</taxon>
        <taxon>Actinomycetota</taxon>
        <taxon>Actinomycetes</taxon>
        <taxon>Kitasatosporales</taxon>
        <taxon>Streptomycetaceae</taxon>
        <taxon>Streptacidiphilus</taxon>
    </lineage>
</organism>
<dbReference type="EMBL" id="FOAZ01000020">
    <property type="protein sequence ID" value="SEM18337.1"/>
    <property type="molecule type" value="Genomic_DNA"/>
</dbReference>
<keyword evidence="2" id="KW-1133">Transmembrane helix</keyword>
<evidence type="ECO:0000313" key="4">
    <source>
        <dbReference type="Proteomes" id="UP000183015"/>
    </source>
</evidence>